<reference evidence="5 6" key="1">
    <citation type="submission" date="2024-10" db="EMBL/GenBank/DDBJ databases">
        <title>The Natural Products Discovery Center: Release of the First 8490 Sequenced Strains for Exploring Actinobacteria Biosynthetic Diversity.</title>
        <authorList>
            <person name="Kalkreuter E."/>
            <person name="Kautsar S.A."/>
            <person name="Yang D."/>
            <person name="Bader C.D."/>
            <person name="Teijaro C.N."/>
            <person name="Fluegel L."/>
            <person name="Davis C.M."/>
            <person name="Simpson J.R."/>
            <person name="Lauterbach L."/>
            <person name="Steele A.D."/>
            <person name="Gui C."/>
            <person name="Meng S."/>
            <person name="Li G."/>
            <person name="Viehrig K."/>
            <person name="Ye F."/>
            <person name="Su P."/>
            <person name="Kiefer A.F."/>
            <person name="Nichols A."/>
            <person name="Cepeda A.J."/>
            <person name="Yan W."/>
            <person name="Fan B."/>
            <person name="Jiang Y."/>
            <person name="Adhikari A."/>
            <person name="Zheng C.-J."/>
            <person name="Schuster L."/>
            <person name="Cowan T.M."/>
            <person name="Smanski M.J."/>
            <person name="Chevrette M.G."/>
            <person name="De Carvalho L.P.S."/>
            <person name="Shen B."/>
        </authorList>
    </citation>
    <scope>NUCLEOTIDE SEQUENCE [LARGE SCALE GENOMIC DNA]</scope>
    <source>
        <strain evidence="5 6">NPDC019275</strain>
    </source>
</reference>
<keyword evidence="2" id="KW-0238">DNA-binding</keyword>
<accession>A0ABW7X794</accession>
<dbReference type="CDD" id="cd07377">
    <property type="entry name" value="WHTH_GntR"/>
    <property type="match status" value="1"/>
</dbReference>
<protein>
    <submittedName>
        <fullName evidence="5">GntR family transcriptional regulator</fullName>
    </submittedName>
</protein>
<dbReference type="PROSITE" id="PS50949">
    <property type="entry name" value="HTH_GNTR"/>
    <property type="match status" value="1"/>
</dbReference>
<dbReference type="SMART" id="SM00895">
    <property type="entry name" value="FCD"/>
    <property type="match status" value="1"/>
</dbReference>
<dbReference type="InterPro" id="IPR000524">
    <property type="entry name" value="Tscrpt_reg_HTH_GntR"/>
</dbReference>
<dbReference type="EMBL" id="JBIRYO010000020">
    <property type="protein sequence ID" value="MFI2476992.1"/>
    <property type="molecule type" value="Genomic_DNA"/>
</dbReference>
<evidence type="ECO:0000313" key="5">
    <source>
        <dbReference type="EMBL" id="MFI2476992.1"/>
    </source>
</evidence>
<dbReference type="SMART" id="SM00345">
    <property type="entry name" value="HTH_GNTR"/>
    <property type="match status" value="1"/>
</dbReference>
<proteinExistence type="predicted"/>
<sequence>MANGDLGLLVERPDRLLRDRVTDAVREAITRGDLEPGRRLTERELGELTGVSRTSLREALRSLQAEGLVERSGPRGLRVAVLTADVVNELYDVRAPLEAAAVELFVRNASDAQVAALRAAMMLDDPGELDDQLAATRRFYDLLLGAAGNSILQQMFGSIEARIHALRRVSLRIGGRAEVSRRELVEIVDLIAQRNGPAAAAAAHAHVVAAKAAALAALGRGTA</sequence>
<organism evidence="5 6">
    <name type="scientific">Nocardia xishanensis</name>
    <dbReference type="NCBI Taxonomy" id="238964"/>
    <lineage>
        <taxon>Bacteria</taxon>
        <taxon>Bacillati</taxon>
        <taxon>Actinomycetota</taxon>
        <taxon>Actinomycetes</taxon>
        <taxon>Mycobacteriales</taxon>
        <taxon>Nocardiaceae</taxon>
        <taxon>Nocardia</taxon>
    </lineage>
</organism>
<keyword evidence="3" id="KW-0804">Transcription</keyword>
<evidence type="ECO:0000313" key="6">
    <source>
        <dbReference type="Proteomes" id="UP001611415"/>
    </source>
</evidence>
<dbReference type="InterPro" id="IPR011711">
    <property type="entry name" value="GntR_C"/>
</dbReference>
<evidence type="ECO:0000256" key="3">
    <source>
        <dbReference type="ARBA" id="ARBA00023163"/>
    </source>
</evidence>
<evidence type="ECO:0000256" key="2">
    <source>
        <dbReference type="ARBA" id="ARBA00023125"/>
    </source>
</evidence>
<dbReference type="PANTHER" id="PTHR43537:SF24">
    <property type="entry name" value="GLUCONATE OPERON TRANSCRIPTIONAL REPRESSOR"/>
    <property type="match status" value="1"/>
</dbReference>
<keyword evidence="1" id="KW-0805">Transcription regulation</keyword>
<dbReference type="RefSeq" id="WP_357409875.1">
    <property type="nucleotide sequence ID" value="NZ_JBEYCD010000017.1"/>
</dbReference>
<dbReference type="Pfam" id="PF00392">
    <property type="entry name" value="GntR"/>
    <property type="match status" value="1"/>
</dbReference>
<keyword evidence="6" id="KW-1185">Reference proteome</keyword>
<dbReference type="SUPFAM" id="SSF46785">
    <property type="entry name" value="Winged helix' DNA-binding domain"/>
    <property type="match status" value="1"/>
</dbReference>
<evidence type="ECO:0000259" key="4">
    <source>
        <dbReference type="PROSITE" id="PS50949"/>
    </source>
</evidence>
<dbReference type="Proteomes" id="UP001611415">
    <property type="component" value="Unassembled WGS sequence"/>
</dbReference>
<gene>
    <name evidence="5" type="ORF">ACH49W_26720</name>
</gene>
<name>A0ABW7X794_9NOCA</name>
<dbReference type="InterPro" id="IPR036388">
    <property type="entry name" value="WH-like_DNA-bd_sf"/>
</dbReference>
<dbReference type="Gene3D" id="1.10.10.10">
    <property type="entry name" value="Winged helix-like DNA-binding domain superfamily/Winged helix DNA-binding domain"/>
    <property type="match status" value="1"/>
</dbReference>
<dbReference type="InterPro" id="IPR036390">
    <property type="entry name" value="WH_DNA-bd_sf"/>
</dbReference>
<dbReference type="PANTHER" id="PTHR43537">
    <property type="entry name" value="TRANSCRIPTIONAL REGULATOR, GNTR FAMILY"/>
    <property type="match status" value="1"/>
</dbReference>
<dbReference type="Gene3D" id="1.20.120.530">
    <property type="entry name" value="GntR ligand-binding domain-like"/>
    <property type="match status" value="1"/>
</dbReference>
<dbReference type="SUPFAM" id="SSF48008">
    <property type="entry name" value="GntR ligand-binding domain-like"/>
    <property type="match status" value="1"/>
</dbReference>
<dbReference type="Pfam" id="PF07729">
    <property type="entry name" value="FCD"/>
    <property type="match status" value="1"/>
</dbReference>
<dbReference type="InterPro" id="IPR008920">
    <property type="entry name" value="TF_FadR/GntR_C"/>
</dbReference>
<dbReference type="PRINTS" id="PR00035">
    <property type="entry name" value="HTHGNTR"/>
</dbReference>
<evidence type="ECO:0000256" key="1">
    <source>
        <dbReference type="ARBA" id="ARBA00023015"/>
    </source>
</evidence>
<feature type="domain" description="HTH gntR-type" evidence="4">
    <location>
        <begin position="15"/>
        <end position="82"/>
    </location>
</feature>
<comment type="caution">
    <text evidence="5">The sequence shown here is derived from an EMBL/GenBank/DDBJ whole genome shotgun (WGS) entry which is preliminary data.</text>
</comment>